<organism evidence="2 3">
    <name type="scientific">Caerostris extrusa</name>
    <name type="common">Bark spider</name>
    <name type="synonym">Caerostris bankana</name>
    <dbReference type="NCBI Taxonomy" id="172846"/>
    <lineage>
        <taxon>Eukaryota</taxon>
        <taxon>Metazoa</taxon>
        <taxon>Ecdysozoa</taxon>
        <taxon>Arthropoda</taxon>
        <taxon>Chelicerata</taxon>
        <taxon>Arachnida</taxon>
        <taxon>Araneae</taxon>
        <taxon>Araneomorphae</taxon>
        <taxon>Entelegynae</taxon>
        <taxon>Araneoidea</taxon>
        <taxon>Araneidae</taxon>
        <taxon>Caerostris</taxon>
    </lineage>
</organism>
<evidence type="ECO:0000313" key="3">
    <source>
        <dbReference type="Proteomes" id="UP001054945"/>
    </source>
</evidence>
<accession>A0AAV4RQ55</accession>
<comment type="caution">
    <text evidence="2">The sequence shown here is derived from an EMBL/GenBank/DDBJ whole genome shotgun (WGS) entry which is preliminary data.</text>
</comment>
<dbReference type="EMBL" id="BPLR01008323">
    <property type="protein sequence ID" value="GIY23850.1"/>
    <property type="molecule type" value="Genomic_DNA"/>
</dbReference>
<sequence length="103" mass="11454">MVWIPVLALEVSGRVFTPLLILRSESKPSIPLSLVLPAERQQVSRKTPTASSFCHPAKLKYLLSSLRGTMLSWPRQDPVKMVPSSRTRINELRRGQQGPGCSS</sequence>
<dbReference type="AlphaFoldDB" id="A0AAV4RQ55"/>
<keyword evidence="3" id="KW-1185">Reference proteome</keyword>
<feature type="region of interest" description="Disordered" evidence="1">
    <location>
        <begin position="77"/>
        <end position="103"/>
    </location>
</feature>
<evidence type="ECO:0000313" key="2">
    <source>
        <dbReference type="EMBL" id="GIY23850.1"/>
    </source>
</evidence>
<gene>
    <name evidence="2" type="ORF">CEXT_261671</name>
</gene>
<protein>
    <recommendedName>
        <fullName evidence="4">Secreted protein</fullName>
    </recommendedName>
</protein>
<evidence type="ECO:0008006" key="4">
    <source>
        <dbReference type="Google" id="ProtNLM"/>
    </source>
</evidence>
<evidence type="ECO:0000256" key="1">
    <source>
        <dbReference type="SAM" id="MobiDB-lite"/>
    </source>
</evidence>
<name>A0AAV4RQ55_CAEEX</name>
<dbReference type="Proteomes" id="UP001054945">
    <property type="component" value="Unassembled WGS sequence"/>
</dbReference>
<proteinExistence type="predicted"/>
<reference evidence="2 3" key="1">
    <citation type="submission" date="2021-06" db="EMBL/GenBank/DDBJ databases">
        <title>Caerostris extrusa draft genome.</title>
        <authorList>
            <person name="Kono N."/>
            <person name="Arakawa K."/>
        </authorList>
    </citation>
    <scope>NUCLEOTIDE SEQUENCE [LARGE SCALE GENOMIC DNA]</scope>
</reference>